<feature type="non-terminal residue" evidence="2">
    <location>
        <position position="1"/>
    </location>
</feature>
<organism evidence="2">
    <name type="scientific">Tanacetum cinerariifolium</name>
    <name type="common">Dalmatian daisy</name>
    <name type="synonym">Chrysanthemum cinerariifolium</name>
    <dbReference type="NCBI Taxonomy" id="118510"/>
    <lineage>
        <taxon>Eukaryota</taxon>
        <taxon>Viridiplantae</taxon>
        <taxon>Streptophyta</taxon>
        <taxon>Embryophyta</taxon>
        <taxon>Tracheophyta</taxon>
        <taxon>Spermatophyta</taxon>
        <taxon>Magnoliopsida</taxon>
        <taxon>eudicotyledons</taxon>
        <taxon>Gunneridae</taxon>
        <taxon>Pentapetalae</taxon>
        <taxon>asterids</taxon>
        <taxon>campanulids</taxon>
        <taxon>Asterales</taxon>
        <taxon>Asteraceae</taxon>
        <taxon>Asteroideae</taxon>
        <taxon>Anthemideae</taxon>
        <taxon>Anthemidinae</taxon>
        <taxon>Tanacetum</taxon>
    </lineage>
</organism>
<dbReference type="EMBL" id="BKCJ011350099">
    <property type="protein sequence ID" value="GFD24136.1"/>
    <property type="molecule type" value="Genomic_DNA"/>
</dbReference>
<feature type="compositionally biased region" description="Low complexity" evidence="1">
    <location>
        <begin position="1"/>
        <end position="21"/>
    </location>
</feature>
<sequence length="94" mass="8747">SVGVATAEETTGTGVAGARLGSAGGGGSGASSSISASSALFSTMLSSMEAVWGGVGSAASGRNSSCQANSWAANVPANNGAAGRNSVAGLRILL</sequence>
<reference evidence="2" key="1">
    <citation type="journal article" date="2019" name="Sci. Rep.">
        <title>Draft genome of Tanacetum cinerariifolium, the natural source of mosquito coil.</title>
        <authorList>
            <person name="Yamashiro T."/>
            <person name="Shiraishi A."/>
            <person name="Satake H."/>
            <person name="Nakayama K."/>
        </authorList>
    </citation>
    <scope>NUCLEOTIDE SEQUENCE</scope>
</reference>
<gene>
    <name evidence="2" type="ORF">Tci_896105</name>
</gene>
<comment type="caution">
    <text evidence="2">The sequence shown here is derived from an EMBL/GenBank/DDBJ whole genome shotgun (WGS) entry which is preliminary data.</text>
</comment>
<dbReference type="AlphaFoldDB" id="A0A699US08"/>
<feature type="region of interest" description="Disordered" evidence="1">
    <location>
        <begin position="1"/>
        <end position="34"/>
    </location>
</feature>
<protein>
    <submittedName>
        <fullName evidence="2">Uncharacterized protein</fullName>
    </submittedName>
</protein>
<name>A0A699US08_TANCI</name>
<proteinExistence type="predicted"/>
<evidence type="ECO:0000256" key="1">
    <source>
        <dbReference type="SAM" id="MobiDB-lite"/>
    </source>
</evidence>
<evidence type="ECO:0000313" key="2">
    <source>
        <dbReference type="EMBL" id="GFD24136.1"/>
    </source>
</evidence>
<accession>A0A699US08</accession>